<evidence type="ECO:0000313" key="3">
    <source>
        <dbReference type="Proteomes" id="UP000249538"/>
    </source>
</evidence>
<evidence type="ECO:0000256" key="1">
    <source>
        <dbReference type="SAM" id="Phobius"/>
    </source>
</evidence>
<feature type="transmembrane region" description="Helical" evidence="1">
    <location>
        <begin position="190"/>
        <end position="209"/>
    </location>
</feature>
<dbReference type="PIRSF" id="PIRSF033239">
    <property type="entry name" value="ExoD"/>
    <property type="match status" value="1"/>
</dbReference>
<feature type="transmembrane region" description="Helical" evidence="1">
    <location>
        <begin position="168"/>
        <end position="185"/>
    </location>
</feature>
<proteinExistence type="predicted"/>
<dbReference type="Proteomes" id="UP000249538">
    <property type="component" value="Unassembled WGS sequence"/>
</dbReference>
<reference evidence="2 3" key="1">
    <citation type="submission" date="2018-06" db="EMBL/GenBank/DDBJ databases">
        <title>Genomic Encyclopedia of Archaeal and Bacterial Type Strains, Phase II (KMG-II): from individual species to whole genera.</title>
        <authorList>
            <person name="Goeker M."/>
        </authorList>
    </citation>
    <scope>NUCLEOTIDE SEQUENCE [LARGE SCALE GENOMIC DNA]</scope>
    <source>
        <strain evidence="2 3">DSM 18774</strain>
    </source>
</reference>
<sequence length="212" mass="22728">MMTDRSTGTDPATAADGADQKTGALSEVLDQIEHTLGGDSVSVDDIVQALGQHSFASVMLVFSLICTSPASAIPGLTASVGLIVAIVVVQMMVGRKSLWLPGFILRREIPSDRLGTAIGWMRRPVRFVERFARPRFHILLHRPWLWLPMVLILGVALLMPVMEVVPTSGSIASAVIAIFATGLLTRDGRLVLAALVLLSALPLAIWRFGPLG</sequence>
<keyword evidence="1" id="KW-0812">Transmembrane</keyword>
<comment type="caution">
    <text evidence="2">The sequence shown here is derived from an EMBL/GenBank/DDBJ whole genome shotgun (WGS) entry which is preliminary data.</text>
</comment>
<feature type="transmembrane region" description="Helical" evidence="1">
    <location>
        <begin position="143"/>
        <end position="162"/>
    </location>
</feature>
<keyword evidence="1" id="KW-0472">Membrane</keyword>
<protein>
    <recommendedName>
        <fullName evidence="4">Exopolysaccharide biosynthesis protein</fullName>
    </recommendedName>
</protein>
<feature type="transmembrane region" description="Helical" evidence="1">
    <location>
        <begin position="60"/>
        <end position="89"/>
    </location>
</feature>
<dbReference type="RefSeq" id="WP_245941479.1">
    <property type="nucleotide sequence ID" value="NZ_QKZS01000014.1"/>
</dbReference>
<keyword evidence="1" id="KW-1133">Transmembrane helix</keyword>
<dbReference type="Pfam" id="PF06055">
    <property type="entry name" value="ExoD"/>
    <property type="match status" value="1"/>
</dbReference>
<gene>
    <name evidence="2" type="ORF">LX76_03766</name>
</gene>
<dbReference type="PANTHER" id="PTHR41795:SF1">
    <property type="entry name" value="EXOPOLYSACCHARIDE SYNTHESIS PROTEIN"/>
    <property type="match status" value="1"/>
</dbReference>
<dbReference type="AlphaFoldDB" id="A0A2W7QN69"/>
<evidence type="ECO:0000313" key="2">
    <source>
        <dbReference type="EMBL" id="PZX49764.1"/>
    </source>
</evidence>
<accession>A0A2W7QN69</accession>
<evidence type="ECO:0008006" key="4">
    <source>
        <dbReference type="Google" id="ProtNLM"/>
    </source>
</evidence>
<dbReference type="PANTHER" id="PTHR41795">
    <property type="entry name" value="EXOPOLYSACCHARIDE SYNTHESIS PROTEIN"/>
    <property type="match status" value="1"/>
</dbReference>
<name>A0A2W7QN69_9RHOB</name>
<dbReference type="InterPro" id="IPR010331">
    <property type="entry name" value="ExoD"/>
</dbReference>
<organism evidence="2 3">
    <name type="scientific">Cereibacter changlensis</name>
    <dbReference type="NCBI Taxonomy" id="402884"/>
    <lineage>
        <taxon>Bacteria</taxon>
        <taxon>Pseudomonadati</taxon>
        <taxon>Pseudomonadota</taxon>
        <taxon>Alphaproteobacteria</taxon>
        <taxon>Rhodobacterales</taxon>
        <taxon>Paracoccaceae</taxon>
        <taxon>Cereibacter</taxon>
    </lineage>
</organism>
<dbReference type="EMBL" id="QKZS01000014">
    <property type="protein sequence ID" value="PZX49764.1"/>
    <property type="molecule type" value="Genomic_DNA"/>
</dbReference>